<dbReference type="PANTHER" id="PTHR46872">
    <property type="entry name" value="DNA BINDING PROTEIN"/>
    <property type="match status" value="1"/>
</dbReference>
<feature type="compositionally biased region" description="Acidic residues" evidence="1">
    <location>
        <begin position="316"/>
        <end position="327"/>
    </location>
</feature>
<gene>
    <name evidence="2" type="ORF">URODEC1_LOCUS20081</name>
</gene>
<evidence type="ECO:0000313" key="2">
    <source>
        <dbReference type="EMBL" id="CAL4919889.1"/>
    </source>
</evidence>
<feature type="compositionally biased region" description="Basic residues" evidence="1">
    <location>
        <begin position="111"/>
        <end position="120"/>
    </location>
</feature>
<reference evidence="2 3" key="2">
    <citation type="submission" date="2024-10" db="EMBL/GenBank/DDBJ databases">
        <authorList>
            <person name="Ryan C."/>
        </authorList>
    </citation>
    <scope>NUCLEOTIDE SEQUENCE [LARGE SCALE GENOMIC DNA]</scope>
</reference>
<reference evidence="3" key="1">
    <citation type="submission" date="2024-06" db="EMBL/GenBank/DDBJ databases">
        <authorList>
            <person name="Ryan C."/>
        </authorList>
    </citation>
    <scope>NUCLEOTIDE SEQUENCE [LARGE SCALE GENOMIC DNA]</scope>
</reference>
<evidence type="ECO:0000313" key="3">
    <source>
        <dbReference type="Proteomes" id="UP001497457"/>
    </source>
</evidence>
<name>A0ABC8X2L2_9POAL</name>
<keyword evidence="3" id="KW-1185">Reference proteome</keyword>
<proteinExistence type="predicted"/>
<dbReference type="AlphaFoldDB" id="A0ABC8X2L2"/>
<evidence type="ECO:0000256" key="1">
    <source>
        <dbReference type="SAM" id="MobiDB-lite"/>
    </source>
</evidence>
<protein>
    <submittedName>
        <fullName evidence="2">Uncharacterized protein</fullName>
    </submittedName>
</protein>
<feature type="region of interest" description="Disordered" evidence="1">
    <location>
        <begin position="100"/>
        <end position="125"/>
    </location>
</feature>
<organism evidence="2 3">
    <name type="scientific">Urochloa decumbens</name>
    <dbReference type="NCBI Taxonomy" id="240449"/>
    <lineage>
        <taxon>Eukaryota</taxon>
        <taxon>Viridiplantae</taxon>
        <taxon>Streptophyta</taxon>
        <taxon>Embryophyta</taxon>
        <taxon>Tracheophyta</taxon>
        <taxon>Spermatophyta</taxon>
        <taxon>Magnoliopsida</taxon>
        <taxon>Liliopsida</taxon>
        <taxon>Poales</taxon>
        <taxon>Poaceae</taxon>
        <taxon>PACMAD clade</taxon>
        <taxon>Panicoideae</taxon>
        <taxon>Panicodae</taxon>
        <taxon>Paniceae</taxon>
        <taxon>Melinidinae</taxon>
        <taxon>Urochloa</taxon>
    </lineage>
</organism>
<dbReference type="Proteomes" id="UP001497457">
    <property type="component" value="Chromosome 13rd"/>
</dbReference>
<accession>A0ABC8X2L2</accession>
<dbReference type="PANTHER" id="PTHR46872:SF10">
    <property type="entry name" value="MYB-LIKE DOMAIN-CONTAINING PROTEIN"/>
    <property type="match status" value="1"/>
</dbReference>
<sequence>MVGSDVPPGGPGSAPGSPEHYRKRKGVAVAAEEDAAAASPSRRRATRSSASALVDGAMAWARQAAAGELWAVRGRNRGIVDDEERLEVILALRHVRSVEVDPSNPDAPYSKKQKRLHKQGTRSSGRIAGDLSNLSSFLVSTRKRTGVDAVTCQAVVPEWVNAPSEEEKAAYRNETLQKMGTVVRLPPIVEPRKTRKAVDDKCKCSHPGSEACVGAHVKEAWKRVKFQLGKQAFINCGLDAMGERAVKLTAEDKKKLADIEKLVPQNNHEDFMKIALEQFTSESTTELAKYYYNNFLPKRLASLNRTEAADAKNISPDDEGNNQDDDNDVHHSEGKSKGSGSSSKRFLSQVQEVGELKEFEMGWLSICCG</sequence>
<feature type="region of interest" description="Disordered" evidence="1">
    <location>
        <begin position="1"/>
        <end position="50"/>
    </location>
</feature>
<dbReference type="EMBL" id="OZ075123">
    <property type="protein sequence ID" value="CAL4919889.1"/>
    <property type="molecule type" value="Genomic_DNA"/>
</dbReference>
<feature type="region of interest" description="Disordered" evidence="1">
    <location>
        <begin position="312"/>
        <end position="346"/>
    </location>
</feature>